<organism evidence="3 4">
    <name type="scientific">Actinoallomurus bryophytorum</name>
    <dbReference type="NCBI Taxonomy" id="1490222"/>
    <lineage>
        <taxon>Bacteria</taxon>
        <taxon>Bacillati</taxon>
        <taxon>Actinomycetota</taxon>
        <taxon>Actinomycetes</taxon>
        <taxon>Streptosporangiales</taxon>
        <taxon>Thermomonosporaceae</taxon>
        <taxon>Actinoallomurus</taxon>
    </lineage>
</organism>
<keyword evidence="3" id="KW-0255">Endonuclease</keyword>
<keyword evidence="3" id="KW-0378">Hydrolase</keyword>
<dbReference type="InterPro" id="IPR011067">
    <property type="entry name" value="Plasmid_toxin/cell-grow_inhib"/>
</dbReference>
<reference evidence="3 4" key="1">
    <citation type="submission" date="2019-06" db="EMBL/GenBank/DDBJ databases">
        <title>Sequencing the genomes of 1000 actinobacteria strains.</title>
        <authorList>
            <person name="Klenk H.-P."/>
        </authorList>
    </citation>
    <scope>NUCLEOTIDE SEQUENCE [LARGE SCALE GENOMIC DNA]</scope>
    <source>
        <strain evidence="3 4">DSM 102200</strain>
    </source>
</reference>
<name>A0A543CK14_9ACTN</name>
<evidence type="ECO:0000256" key="2">
    <source>
        <dbReference type="ARBA" id="ARBA00022649"/>
    </source>
</evidence>
<dbReference type="GO" id="GO:0004519">
    <property type="term" value="F:endonuclease activity"/>
    <property type="evidence" value="ECO:0007669"/>
    <property type="project" value="UniProtKB-KW"/>
</dbReference>
<dbReference type="Gene3D" id="2.30.30.110">
    <property type="match status" value="1"/>
</dbReference>
<dbReference type="OrthoDB" id="3432095at2"/>
<evidence type="ECO:0000256" key="1">
    <source>
        <dbReference type="ARBA" id="ARBA00007521"/>
    </source>
</evidence>
<dbReference type="EMBL" id="VFOZ01000001">
    <property type="protein sequence ID" value="TQL97444.1"/>
    <property type="molecule type" value="Genomic_DNA"/>
</dbReference>
<comment type="caution">
    <text evidence="3">The sequence shown here is derived from an EMBL/GenBank/DDBJ whole genome shotgun (WGS) entry which is preliminary data.</text>
</comment>
<comment type="similarity">
    <text evidence="1">Belongs to the PemK/MazF family.</text>
</comment>
<dbReference type="SUPFAM" id="SSF50118">
    <property type="entry name" value="Cell growth inhibitor/plasmid maintenance toxic component"/>
    <property type="match status" value="1"/>
</dbReference>
<proteinExistence type="inferred from homology"/>
<evidence type="ECO:0000313" key="4">
    <source>
        <dbReference type="Proteomes" id="UP000316096"/>
    </source>
</evidence>
<dbReference type="AlphaFoldDB" id="A0A543CK14"/>
<dbReference type="Proteomes" id="UP000316096">
    <property type="component" value="Unassembled WGS sequence"/>
</dbReference>
<keyword evidence="3" id="KW-0540">Nuclease</keyword>
<evidence type="ECO:0000313" key="3">
    <source>
        <dbReference type="EMBL" id="TQL97444.1"/>
    </source>
</evidence>
<protein>
    <submittedName>
        <fullName evidence="3">mRNA-degrading endonuclease toxin of MazEF toxin-antitoxin module</fullName>
    </submittedName>
</protein>
<dbReference type="InterPro" id="IPR003477">
    <property type="entry name" value="PemK-like"/>
</dbReference>
<gene>
    <name evidence="3" type="ORF">FB559_3032</name>
</gene>
<dbReference type="RefSeq" id="WP_141956179.1">
    <property type="nucleotide sequence ID" value="NZ_VFOZ01000001.1"/>
</dbReference>
<accession>A0A543CK14</accession>
<keyword evidence="4" id="KW-1185">Reference proteome</keyword>
<dbReference type="GO" id="GO:0003677">
    <property type="term" value="F:DNA binding"/>
    <property type="evidence" value="ECO:0007669"/>
    <property type="project" value="InterPro"/>
</dbReference>
<sequence length="123" mass="13392">MTLAIRRGGVFWVSDETLSLPPNPQRAFHNRRPVIVISGDAKNASPEWPHVLVVPTSSSGTRATEFCVKLAYGVGNLPSKCWARTVMPQPIEKKALGDYLGEIPPAVMEMIDSGLLAYMGLVD</sequence>
<keyword evidence="2" id="KW-1277">Toxin-antitoxin system</keyword>
<dbReference type="Pfam" id="PF02452">
    <property type="entry name" value="PemK_toxin"/>
    <property type="match status" value="1"/>
</dbReference>